<dbReference type="Pfam" id="PF10294">
    <property type="entry name" value="Methyltransf_16"/>
    <property type="match status" value="1"/>
</dbReference>
<dbReference type="PANTHER" id="PTHR14614">
    <property type="entry name" value="HEPATOCELLULAR CARCINOMA-ASSOCIATED ANTIGEN"/>
    <property type="match status" value="1"/>
</dbReference>
<dbReference type="InterPro" id="IPR029063">
    <property type="entry name" value="SAM-dependent_MTases_sf"/>
</dbReference>
<dbReference type="EMBL" id="CDMZ01004260">
    <property type="protein sequence ID" value="CEM49215.1"/>
    <property type="molecule type" value="Genomic_DNA"/>
</dbReference>
<proteinExistence type="predicted"/>
<dbReference type="VEuPathDB" id="CryptoDB:Cvel_33123"/>
<gene>
    <name evidence="1" type="ORF">Cvel_33123</name>
</gene>
<dbReference type="Gene3D" id="3.40.50.150">
    <property type="entry name" value="Vaccinia Virus protein VP39"/>
    <property type="match status" value="1"/>
</dbReference>
<reference evidence="1" key="1">
    <citation type="submission" date="2014-11" db="EMBL/GenBank/DDBJ databases">
        <authorList>
            <person name="Otto D Thomas"/>
            <person name="Naeem Raeece"/>
        </authorList>
    </citation>
    <scope>NUCLEOTIDE SEQUENCE</scope>
</reference>
<name>A0A0G4HXI7_9ALVE</name>
<dbReference type="InterPro" id="IPR019410">
    <property type="entry name" value="Methyltransf_16"/>
</dbReference>
<protein>
    <submittedName>
        <fullName evidence="1">Uncharacterized protein</fullName>
    </submittedName>
</protein>
<evidence type="ECO:0000313" key="1">
    <source>
        <dbReference type="EMBL" id="CEM49215.1"/>
    </source>
</evidence>
<dbReference type="AlphaFoldDB" id="A0A0G4HXI7"/>
<accession>A0A0G4HXI7</accession>
<sequence length="237" mass="26503">MEFVTPLEFWETECEEKKFEFTFKEKKGEEVRVSQSFSGWRQGGCTLVWSHALFQFLSVGGRVSLLKVKRLMELGGGGGLGGLVASHFAEEVVISDGDESECSLARLNVRNHVPEERRVSVAHVSWGIENEEKWKSEGLERESFDLILGNEICYVIASLPKLAETLDYSLKPGGLALLANSFVAPTTSQTQMRRVLFEELQRRGMEIEVVEGRQFEATVETSFGLQVVKPKSRGLPG</sequence>
<organism evidence="1">
    <name type="scientific">Chromera velia CCMP2878</name>
    <dbReference type="NCBI Taxonomy" id="1169474"/>
    <lineage>
        <taxon>Eukaryota</taxon>
        <taxon>Sar</taxon>
        <taxon>Alveolata</taxon>
        <taxon>Colpodellida</taxon>
        <taxon>Chromeraceae</taxon>
        <taxon>Chromera</taxon>
    </lineage>
</organism>
<dbReference type="SUPFAM" id="SSF53335">
    <property type="entry name" value="S-adenosyl-L-methionine-dependent methyltransferases"/>
    <property type="match status" value="1"/>
</dbReference>